<evidence type="ECO:0008006" key="4">
    <source>
        <dbReference type="Google" id="ProtNLM"/>
    </source>
</evidence>
<keyword evidence="1" id="KW-0732">Signal</keyword>
<accession>A0A1T4MBM4</accession>
<dbReference type="AlphaFoldDB" id="A0A1T4MBM4"/>
<dbReference type="Proteomes" id="UP000190423">
    <property type="component" value="Unassembled WGS sequence"/>
</dbReference>
<dbReference type="EMBL" id="FUWG01000015">
    <property type="protein sequence ID" value="SJZ64440.1"/>
    <property type="molecule type" value="Genomic_DNA"/>
</dbReference>
<keyword evidence="3" id="KW-1185">Reference proteome</keyword>
<protein>
    <recommendedName>
        <fullName evidence="4">DUF4468 domain-containing protein</fullName>
    </recommendedName>
</protein>
<gene>
    <name evidence="2" type="ORF">SAMN02745149_01923</name>
</gene>
<sequence length="247" mass="29125">MKRFYIFLVLLMTANFAFSQRLPEKLAKQFEDTGLFYFKYHHKGLNAKPDILNYAPDRMSLGLSCISEEEYLKEERPYLDPKLFSNTKIASVKDIKSVMRRGLRISDRPSYSTNYEKRRWVDGKKLSFEICYNQSTRENIPIFASGTYTFTVFSKDGVYRMSIADFTDCRERNADYDALTEYFYFKEGMKRDMSRGIEGTRGYYFINDDAADLFYQKLIEKDSSLPESALRFQEAAECIETILKNYR</sequence>
<evidence type="ECO:0000313" key="3">
    <source>
        <dbReference type="Proteomes" id="UP000190423"/>
    </source>
</evidence>
<feature type="chain" id="PRO_5010588725" description="DUF4468 domain-containing protein" evidence="1">
    <location>
        <begin position="20"/>
        <end position="247"/>
    </location>
</feature>
<evidence type="ECO:0000256" key="1">
    <source>
        <dbReference type="SAM" id="SignalP"/>
    </source>
</evidence>
<reference evidence="2 3" key="1">
    <citation type="submission" date="2017-02" db="EMBL/GenBank/DDBJ databases">
        <authorList>
            <person name="Peterson S.W."/>
        </authorList>
    </citation>
    <scope>NUCLEOTIDE SEQUENCE [LARGE SCALE GENOMIC DNA]</scope>
    <source>
        <strain evidence="2 3">ATCC BAA-908</strain>
    </source>
</reference>
<evidence type="ECO:0000313" key="2">
    <source>
        <dbReference type="EMBL" id="SJZ64440.1"/>
    </source>
</evidence>
<feature type="signal peptide" evidence="1">
    <location>
        <begin position="1"/>
        <end position="19"/>
    </location>
</feature>
<name>A0A1T4MBM4_TREPO</name>
<dbReference type="STRING" id="261392.SAMN02745149_01923"/>
<organism evidence="2 3">
    <name type="scientific">Treponema porcinum</name>
    <dbReference type="NCBI Taxonomy" id="261392"/>
    <lineage>
        <taxon>Bacteria</taxon>
        <taxon>Pseudomonadati</taxon>
        <taxon>Spirochaetota</taxon>
        <taxon>Spirochaetia</taxon>
        <taxon>Spirochaetales</taxon>
        <taxon>Treponemataceae</taxon>
        <taxon>Treponema</taxon>
    </lineage>
</organism>
<proteinExistence type="predicted"/>